<gene>
    <name evidence="2" type="ORF">D2965_01575</name>
</gene>
<reference evidence="2 3" key="1">
    <citation type="submission" date="2018-09" db="EMBL/GenBank/DDBJ databases">
        <title>Genome sequence of Veillonella atypica isolated from periodontal Korean patients.</title>
        <authorList>
            <person name="Lee J.-H."/>
            <person name="Moon J.-H."/>
            <person name="Shin S.-Y."/>
        </authorList>
    </citation>
    <scope>NUCLEOTIDE SEQUENCE [LARGE SCALE GENOMIC DNA]</scope>
    <source>
        <strain evidence="2 3">KHUD_V1</strain>
    </source>
</reference>
<feature type="signal peptide" evidence="1">
    <location>
        <begin position="1"/>
        <end position="21"/>
    </location>
</feature>
<comment type="caution">
    <text evidence="2">The sequence shown here is derived from an EMBL/GenBank/DDBJ whole genome shotgun (WGS) entry which is preliminary data.</text>
</comment>
<protein>
    <submittedName>
        <fullName evidence="2">Uncharacterized protein</fullName>
    </submittedName>
</protein>
<proteinExistence type="predicted"/>
<organism evidence="2 3">
    <name type="scientific">Veillonella atypica</name>
    <dbReference type="NCBI Taxonomy" id="39777"/>
    <lineage>
        <taxon>Bacteria</taxon>
        <taxon>Bacillati</taxon>
        <taxon>Bacillota</taxon>
        <taxon>Negativicutes</taxon>
        <taxon>Veillonellales</taxon>
        <taxon>Veillonellaceae</taxon>
        <taxon>Veillonella</taxon>
    </lineage>
</organism>
<sequence length="405" mass="45805">MLKRLLLSAIVLSAISGSSYAVDVKLPGADPSISRDAYVQAVYTTDKIESTYDERLKKKADSFSAYSKERFNQEFGVVVDDDAVEALKNEIYTFERRKYDGNTVVNLHNKKGGLSVTLPFSVVQKEALSDFPDAAAGYLFQSPMIVTAIIENKMPYSPDKTDMVFKYDGLSKSYWRKITLTGAVDMDIIALNFELSKHPKQAYNVILYPRVTESVTSNDINKIMANYVLPSIHSLQDLDDYSRVENYKKYSFRVPKTAVKENNPNVKIDGVTFTVDKDIRQQILIDPANNLEKGIFSSFDEIDLLHKLDNKTAEFFGFPGSPKITKGSHSFVCNDGMPGLLLDLELDNRQGILMFITYDDSFKYQNSIHYPLDNGAYTKVQLRKLITDATLSDTGNMYQEDVWFI</sequence>
<dbReference type="RefSeq" id="WP_119982111.1">
    <property type="nucleotide sequence ID" value="NZ_QXZZ01000007.1"/>
</dbReference>
<evidence type="ECO:0000313" key="3">
    <source>
        <dbReference type="Proteomes" id="UP000277803"/>
    </source>
</evidence>
<evidence type="ECO:0000313" key="2">
    <source>
        <dbReference type="EMBL" id="RJY51340.1"/>
    </source>
</evidence>
<evidence type="ECO:0000256" key="1">
    <source>
        <dbReference type="SAM" id="SignalP"/>
    </source>
</evidence>
<dbReference type="EMBL" id="QXZZ01000007">
    <property type="protein sequence ID" value="RJY51340.1"/>
    <property type="molecule type" value="Genomic_DNA"/>
</dbReference>
<accession>A0A3A6WMB3</accession>
<dbReference type="Proteomes" id="UP000277803">
    <property type="component" value="Unassembled WGS sequence"/>
</dbReference>
<feature type="chain" id="PRO_5017227076" evidence="1">
    <location>
        <begin position="22"/>
        <end position="405"/>
    </location>
</feature>
<dbReference type="AlphaFoldDB" id="A0A3A6WMB3"/>
<name>A0A3A6WMB3_9FIRM</name>
<keyword evidence="1" id="KW-0732">Signal</keyword>